<evidence type="ECO:0000256" key="1">
    <source>
        <dbReference type="SAM" id="Phobius"/>
    </source>
</evidence>
<dbReference type="RefSeq" id="WP_251500823.1">
    <property type="nucleotide sequence ID" value="NZ_CAJSLV010000114.1"/>
</dbReference>
<feature type="transmembrane region" description="Helical" evidence="1">
    <location>
        <begin position="565"/>
        <end position="586"/>
    </location>
</feature>
<evidence type="ECO:0000313" key="2">
    <source>
        <dbReference type="EMBL" id="CAG6398873.1"/>
    </source>
</evidence>
<dbReference type="EMBL" id="CAJSLV010000114">
    <property type="protein sequence ID" value="CAG6398873.1"/>
    <property type="molecule type" value="Genomic_DNA"/>
</dbReference>
<gene>
    <name evidence="2" type="ORF">SCOCK_80028</name>
</gene>
<keyword evidence="1" id="KW-0812">Transmembrane</keyword>
<dbReference type="AlphaFoldDB" id="A0A9W4DYJ3"/>
<proteinExistence type="predicted"/>
<reference evidence="2" key="1">
    <citation type="submission" date="2021-05" db="EMBL/GenBank/DDBJ databases">
        <authorList>
            <person name="Arsene-Ploetze F."/>
        </authorList>
    </citation>
    <scope>NUCLEOTIDE SEQUENCE</scope>
    <source>
        <strain evidence="2">DSM 42138</strain>
    </source>
</reference>
<feature type="transmembrane region" description="Helical" evidence="1">
    <location>
        <begin position="408"/>
        <end position="430"/>
    </location>
</feature>
<protein>
    <submittedName>
        <fullName evidence="2">ABC transport system permease protein</fullName>
    </submittedName>
</protein>
<keyword evidence="1" id="KW-1133">Transmembrane helix</keyword>
<comment type="caution">
    <text evidence="2">The sequence shown here is derived from an EMBL/GenBank/DDBJ whole genome shotgun (WGS) entry which is preliminary data.</text>
</comment>
<keyword evidence="3" id="KW-1185">Reference proteome</keyword>
<accession>A0A9W4DYJ3</accession>
<sequence>MSRKAGDTRKERTATRSAQTGAAMTLRLIRRETRGDLPLLACLAVLVVVLTALCAWAPAMAGRQEDRALRQRIDAAQAQAPLITITTVPEVFLSDPPSLHMAALLGDGRTLAGRLGGSAARDLAFAGGSYDYNQAVVDAPSPPGPPVSSTRLAISNLPDAAAHLRYVSGRAPADHTPSGTPPQVGLSQATAQALGVGVGSRLDLEFAKLPTAQLTDPRATLVVSGVYRAASGSDGFWSGHAALAQPLRYPAQKGGGTVLAARGLVGTDAADLLAHAGVSGPMVTWRLRADLRGAALDRARDLAGPLSEYSADLNVALCQGADPYTGDASCQVGDHATGSLLVTDNLTPLLGTFTTQDHQARALASFAVDSLAAVALATTAVAVRLLLRRRRAQLGLQRARGASTARLVLLRSAVAWPVVLLAALLGWAAGGQLAPAGTSGSAQPVAAAAAAVTVALTLSVMTWLAVRERPRPGRLRRSRRTPAGGRRIVMELTVLLAAAAGVVALRSQGPDGILGAVPVLVALAAVLVLLRIYPLVLRLLLGRTRRSRGAVGVVGMARASQDAPATGLALFVLVLTLGTAVFGGLVQRTVGDGLATGATWSAGADAAATVDGITAPAPGTPAGTGIRTAVQHLRPLDLVGQADGAAISAVAVITVDPRQLAAVTPKSPLAATLLAALSAPPPAQAGGSVRVPSVISPDLRASERTGGFTATGASHGDRPVSLLLDPVRTLSTAELHDPLLGPVTARIRAGTPILITTAAAERLIPQQSSGSTVLLLRGDGSAATGDAALRSAAVQALGPLAQVRTRSQALATLRDDGLVRGLRSVYVTSSALAALAGLLAVAMELILTYDERSRTTSLLRTLGLGGRQAGAVHFLQLLPLAVASAVGGTLLGVLEPRLLAGTMDLRQFTGGPAQPALRTDYSLTLALVGGVALVVFAAAATETVLARRRRLGAVLRLM</sequence>
<evidence type="ECO:0000313" key="3">
    <source>
        <dbReference type="Proteomes" id="UP001152519"/>
    </source>
</evidence>
<feature type="transmembrane region" description="Helical" evidence="1">
    <location>
        <begin position="513"/>
        <end position="536"/>
    </location>
</feature>
<feature type="transmembrane region" description="Helical" evidence="1">
    <location>
        <begin position="921"/>
        <end position="940"/>
    </location>
</feature>
<organism evidence="2 3">
    <name type="scientific">Actinacidiphila cocklensis</name>
    <dbReference type="NCBI Taxonomy" id="887465"/>
    <lineage>
        <taxon>Bacteria</taxon>
        <taxon>Bacillati</taxon>
        <taxon>Actinomycetota</taxon>
        <taxon>Actinomycetes</taxon>
        <taxon>Kitasatosporales</taxon>
        <taxon>Streptomycetaceae</taxon>
        <taxon>Actinacidiphila</taxon>
    </lineage>
</organism>
<feature type="transmembrane region" description="Helical" evidence="1">
    <location>
        <begin position="870"/>
        <end position="894"/>
    </location>
</feature>
<feature type="transmembrane region" description="Helical" evidence="1">
    <location>
        <begin position="362"/>
        <end position="387"/>
    </location>
</feature>
<name>A0A9W4DYJ3_9ACTN</name>
<feature type="transmembrane region" description="Helical" evidence="1">
    <location>
        <begin position="37"/>
        <end position="59"/>
    </location>
</feature>
<keyword evidence="1" id="KW-0472">Membrane</keyword>
<feature type="transmembrane region" description="Helical" evidence="1">
    <location>
        <begin position="487"/>
        <end position="507"/>
    </location>
</feature>
<feature type="transmembrane region" description="Helical" evidence="1">
    <location>
        <begin position="825"/>
        <end position="849"/>
    </location>
</feature>
<feature type="transmembrane region" description="Helical" evidence="1">
    <location>
        <begin position="442"/>
        <end position="466"/>
    </location>
</feature>
<dbReference type="Proteomes" id="UP001152519">
    <property type="component" value="Unassembled WGS sequence"/>
</dbReference>